<evidence type="ECO:0000256" key="4">
    <source>
        <dbReference type="ARBA" id="ARBA00019232"/>
    </source>
</evidence>
<evidence type="ECO:0000256" key="7">
    <source>
        <dbReference type="PIRSR" id="PIRSR600223-1"/>
    </source>
</evidence>
<dbReference type="PRINTS" id="PR00727">
    <property type="entry name" value="LEADERPTASE"/>
</dbReference>
<keyword evidence="6 8" id="KW-0378">Hydrolase</keyword>
<dbReference type="EC" id="3.4.21.89" evidence="3 8"/>
<keyword evidence="8" id="KW-0472">Membrane</keyword>
<dbReference type="PROSITE" id="PS00760">
    <property type="entry name" value="SPASE_I_2"/>
    <property type="match status" value="1"/>
</dbReference>
<comment type="similarity">
    <text evidence="2 9">Belongs to the peptidase S26 family.</text>
</comment>
<evidence type="ECO:0000313" key="12">
    <source>
        <dbReference type="Proteomes" id="UP000028302"/>
    </source>
</evidence>
<evidence type="ECO:0000256" key="8">
    <source>
        <dbReference type="RuleBase" id="RU003993"/>
    </source>
</evidence>
<dbReference type="NCBIfam" id="TIGR02227">
    <property type="entry name" value="sigpep_I_bact"/>
    <property type="match status" value="1"/>
</dbReference>
<dbReference type="STRING" id="1304275.C41B8_12719"/>
<dbReference type="GO" id="GO:0004252">
    <property type="term" value="F:serine-type endopeptidase activity"/>
    <property type="evidence" value="ECO:0007669"/>
    <property type="project" value="InterPro"/>
</dbReference>
<dbReference type="SUPFAM" id="SSF51306">
    <property type="entry name" value="LexA/Signal peptidase"/>
    <property type="match status" value="1"/>
</dbReference>
<dbReference type="AlphaFoldDB" id="A0A084IJQ3"/>
<dbReference type="GO" id="GO:0016020">
    <property type="term" value="C:membrane"/>
    <property type="evidence" value="ECO:0007669"/>
    <property type="project" value="UniProtKB-SubCell"/>
</dbReference>
<comment type="catalytic activity">
    <reaction evidence="1 8">
        <text>Cleavage of hydrophobic, N-terminal signal or leader sequences from secreted and periplasmic proteins.</text>
        <dbReference type="EC" id="3.4.21.89"/>
    </reaction>
</comment>
<feature type="active site" evidence="7">
    <location>
        <position position="74"/>
    </location>
</feature>
<gene>
    <name evidence="11" type="ORF">C41B8_12719</name>
</gene>
<dbReference type="PANTHER" id="PTHR43390">
    <property type="entry name" value="SIGNAL PEPTIDASE I"/>
    <property type="match status" value="1"/>
</dbReference>
<dbReference type="RefSeq" id="WP_084188940.1">
    <property type="nucleotide sequence ID" value="NZ_APNK01000020.1"/>
</dbReference>
<evidence type="ECO:0000259" key="10">
    <source>
        <dbReference type="Pfam" id="PF10502"/>
    </source>
</evidence>
<evidence type="ECO:0000256" key="1">
    <source>
        <dbReference type="ARBA" id="ARBA00000677"/>
    </source>
</evidence>
<dbReference type="eggNOG" id="COG0681">
    <property type="taxonomic scope" value="Bacteria"/>
</dbReference>
<evidence type="ECO:0000256" key="6">
    <source>
        <dbReference type="ARBA" id="ARBA00022801"/>
    </source>
</evidence>
<dbReference type="InterPro" id="IPR019757">
    <property type="entry name" value="Pept_S26A_signal_pept_1_Lys-AS"/>
</dbReference>
<dbReference type="EMBL" id="APNK01000020">
    <property type="protein sequence ID" value="KEZ76937.1"/>
    <property type="molecule type" value="Genomic_DNA"/>
</dbReference>
<feature type="transmembrane region" description="Helical" evidence="8">
    <location>
        <begin position="46"/>
        <end position="65"/>
    </location>
</feature>
<dbReference type="GO" id="GO:0006465">
    <property type="term" value="P:signal peptide processing"/>
    <property type="evidence" value="ECO:0007669"/>
    <property type="project" value="InterPro"/>
</dbReference>
<evidence type="ECO:0000256" key="2">
    <source>
        <dbReference type="ARBA" id="ARBA00009370"/>
    </source>
</evidence>
<proteinExistence type="inferred from homology"/>
<name>A0A084IJQ3_SALHC</name>
<accession>A0A084IJQ3</accession>
<organism evidence="11 12">
    <name type="scientific">Salinisphaera hydrothermalis (strain C41B8)</name>
    <dbReference type="NCBI Taxonomy" id="1304275"/>
    <lineage>
        <taxon>Bacteria</taxon>
        <taxon>Pseudomonadati</taxon>
        <taxon>Pseudomonadota</taxon>
        <taxon>Gammaproteobacteria</taxon>
        <taxon>Salinisphaerales</taxon>
        <taxon>Salinisphaeraceae</taxon>
        <taxon>Salinisphaera</taxon>
    </lineage>
</organism>
<dbReference type="PANTHER" id="PTHR43390:SF1">
    <property type="entry name" value="CHLOROPLAST PROCESSING PEPTIDASE"/>
    <property type="match status" value="1"/>
</dbReference>
<evidence type="ECO:0000256" key="3">
    <source>
        <dbReference type="ARBA" id="ARBA00013208"/>
    </source>
</evidence>
<dbReference type="GO" id="GO:0009003">
    <property type="term" value="F:signal peptidase activity"/>
    <property type="evidence" value="ECO:0007669"/>
    <property type="project" value="UniProtKB-EC"/>
</dbReference>
<dbReference type="OrthoDB" id="9815782at2"/>
<dbReference type="Pfam" id="PF10502">
    <property type="entry name" value="Peptidase_S26"/>
    <property type="match status" value="1"/>
</dbReference>
<comment type="subcellular location">
    <subcellularLocation>
        <location evidence="9">Membrane</location>
        <topology evidence="9">Multi-pass membrane protein</topology>
    </subcellularLocation>
</comment>
<comment type="caution">
    <text evidence="11">The sequence shown here is derived from an EMBL/GenBank/DDBJ whole genome shotgun (WGS) entry which is preliminary data.</text>
</comment>
<reference evidence="11 12" key="1">
    <citation type="submission" date="2013-03" db="EMBL/GenBank/DDBJ databases">
        <title>Salinisphaera hydrothermalis C41B8 Genome Sequencing.</title>
        <authorList>
            <person name="Li C."/>
            <person name="Lai Q."/>
            <person name="Shao Z."/>
        </authorList>
    </citation>
    <scope>NUCLEOTIDE SEQUENCE [LARGE SCALE GENOMIC DNA]</scope>
    <source>
        <strain evidence="11 12">C41B8</strain>
    </source>
</reference>
<dbReference type="InterPro" id="IPR019533">
    <property type="entry name" value="Peptidase_S26"/>
</dbReference>
<keyword evidence="8" id="KW-1133">Transmembrane helix</keyword>
<feature type="transmembrane region" description="Helical" evidence="8">
    <location>
        <begin position="6"/>
        <end position="25"/>
    </location>
</feature>
<evidence type="ECO:0000256" key="9">
    <source>
        <dbReference type="RuleBase" id="RU362042"/>
    </source>
</evidence>
<dbReference type="CDD" id="cd06530">
    <property type="entry name" value="S26_SPase_I"/>
    <property type="match status" value="1"/>
</dbReference>
<dbReference type="InterPro" id="IPR019756">
    <property type="entry name" value="Pept_S26A_signal_pept_1_Ser-AS"/>
</dbReference>
<dbReference type="InterPro" id="IPR036286">
    <property type="entry name" value="LexA/Signal_pep-like_sf"/>
</dbReference>
<feature type="active site" evidence="7">
    <location>
        <position position="129"/>
    </location>
</feature>
<dbReference type="PATRIC" id="fig|1304275.5.peg.2595"/>
<feature type="domain" description="Peptidase S26" evidence="10">
    <location>
        <begin position="44"/>
        <end position="241"/>
    </location>
</feature>
<evidence type="ECO:0000256" key="5">
    <source>
        <dbReference type="ARBA" id="ARBA00022670"/>
    </source>
</evidence>
<keyword evidence="12" id="KW-1185">Reference proteome</keyword>
<protein>
    <recommendedName>
        <fullName evidence="4 8">Signal peptidase I</fullName>
        <ecNumber evidence="3 8">3.4.21.89</ecNumber>
    </recommendedName>
</protein>
<keyword evidence="8" id="KW-0812">Transmembrane</keyword>
<dbReference type="PROSITE" id="PS00501">
    <property type="entry name" value="SPASE_I_1"/>
    <property type="match status" value="1"/>
</dbReference>
<dbReference type="Proteomes" id="UP000028302">
    <property type="component" value="Unassembled WGS sequence"/>
</dbReference>
<sequence length="261" mass="29728">MSHIDMNFEAWLTLACLITGVVWLVDRLILAKRRPAGTEGNWATEFCRSFFPVLLAVLLLRAFVFEPFRIPSKSMVPTLLVGDFVLVSKFSYGLRLPVTHTKILDTGEPKRGDVAVFRYPRNPSEDYIKRIIGLPGDKITYRNEQLYINGKPVPKKYMGVYDGPDADVYDQMQLFMEKLPGTKSPHKILHVVGREGPQASVTVPKGEYFAMGDNRDNSSDSRIWGFVPEKNLVGRADLIWMSIDFSDFHVRLSRIGTWLKE</sequence>
<evidence type="ECO:0000313" key="11">
    <source>
        <dbReference type="EMBL" id="KEZ76937.1"/>
    </source>
</evidence>
<dbReference type="Gene3D" id="2.10.109.10">
    <property type="entry name" value="Umud Fragment, subunit A"/>
    <property type="match status" value="1"/>
</dbReference>
<dbReference type="InterPro" id="IPR000223">
    <property type="entry name" value="Pept_S26A_signal_pept_1"/>
</dbReference>
<keyword evidence="5 8" id="KW-0645">Protease</keyword>